<reference evidence="3 4" key="1">
    <citation type="submission" date="2016-03" db="EMBL/GenBank/DDBJ databases">
        <title>Niastella vici sp. nov., isolated from farmland soil.</title>
        <authorList>
            <person name="Chen L."/>
            <person name="Wang D."/>
            <person name="Yang S."/>
            <person name="Wang G."/>
        </authorList>
    </citation>
    <scope>NUCLEOTIDE SEQUENCE [LARGE SCALE GENOMIC DNA]</scope>
    <source>
        <strain evidence="3 4">DJ57</strain>
    </source>
</reference>
<dbReference type="PROSITE" id="PS50006">
    <property type="entry name" value="FHA_DOMAIN"/>
    <property type="match status" value="1"/>
</dbReference>
<accession>A0A1V9G431</accession>
<keyword evidence="4" id="KW-1185">Reference proteome</keyword>
<feature type="region of interest" description="Disordered" evidence="1">
    <location>
        <begin position="10"/>
        <end position="33"/>
    </location>
</feature>
<organism evidence="3 4">
    <name type="scientific">Niastella vici</name>
    <dbReference type="NCBI Taxonomy" id="1703345"/>
    <lineage>
        <taxon>Bacteria</taxon>
        <taxon>Pseudomonadati</taxon>
        <taxon>Bacteroidota</taxon>
        <taxon>Chitinophagia</taxon>
        <taxon>Chitinophagales</taxon>
        <taxon>Chitinophagaceae</taxon>
        <taxon>Niastella</taxon>
    </lineage>
</organism>
<evidence type="ECO:0000256" key="1">
    <source>
        <dbReference type="SAM" id="MobiDB-lite"/>
    </source>
</evidence>
<evidence type="ECO:0000313" key="4">
    <source>
        <dbReference type="Proteomes" id="UP000192796"/>
    </source>
</evidence>
<dbReference type="OrthoDB" id="944636at2"/>
<dbReference type="Proteomes" id="UP000192796">
    <property type="component" value="Unassembled WGS sequence"/>
</dbReference>
<dbReference type="SUPFAM" id="SSF49879">
    <property type="entry name" value="SMAD/FHA domain"/>
    <property type="match status" value="1"/>
</dbReference>
<protein>
    <recommendedName>
        <fullName evidence="2">FHA domain-containing protein</fullName>
    </recommendedName>
</protein>
<dbReference type="EMBL" id="LVYD01000024">
    <property type="protein sequence ID" value="OQP65405.1"/>
    <property type="molecule type" value="Genomic_DNA"/>
</dbReference>
<name>A0A1V9G431_9BACT</name>
<comment type="caution">
    <text evidence="3">The sequence shown here is derived from an EMBL/GenBank/DDBJ whole genome shotgun (WGS) entry which is preliminary data.</text>
</comment>
<sequence length="291" mass="32852">MKNFFKRWLTNPTPVAPEQSDAPPATGNGQPVLSIPATRAKREEIVRFIINGLKPYIDEKGHTIAGLRLYVVCNNKELEETLQVALCSDVPGMFQKEHLERKLVNNFIQLAGDWFFEHHLVKDKLPDYCISHGTMGLEVIRRGQDFVQQYSVARLQVLKGKTELPEYELNPQQQLKFNIGRTKNPQLTTGKIHTNDIVFWGQDDPAFDAQTGAANLHVSRNHAYIQYNPQLDKFFLFPDKGGLPENGNKTRIYTADDKVKSLNVPGVSHELQDGDQIELGGSAILVFMKGK</sequence>
<dbReference type="CDD" id="cd00060">
    <property type="entry name" value="FHA"/>
    <property type="match status" value="1"/>
</dbReference>
<dbReference type="STRING" id="1703345.A3860_17220"/>
<proteinExistence type="predicted"/>
<feature type="domain" description="FHA" evidence="2">
    <location>
        <begin position="198"/>
        <end position="247"/>
    </location>
</feature>
<dbReference type="InterPro" id="IPR008984">
    <property type="entry name" value="SMAD_FHA_dom_sf"/>
</dbReference>
<dbReference type="AlphaFoldDB" id="A0A1V9G431"/>
<dbReference type="InterPro" id="IPR000253">
    <property type="entry name" value="FHA_dom"/>
</dbReference>
<evidence type="ECO:0000313" key="3">
    <source>
        <dbReference type="EMBL" id="OQP65405.1"/>
    </source>
</evidence>
<dbReference type="Gene3D" id="2.60.200.20">
    <property type="match status" value="1"/>
</dbReference>
<gene>
    <name evidence="3" type="ORF">A3860_17220</name>
</gene>
<dbReference type="RefSeq" id="WP_081146194.1">
    <property type="nucleotide sequence ID" value="NZ_LVYD01000024.1"/>
</dbReference>
<evidence type="ECO:0000259" key="2">
    <source>
        <dbReference type="PROSITE" id="PS50006"/>
    </source>
</evidence>